<dbReference type="STRING" id="1123243.SAMN02745190_01169"/>
<dbReference type="GO" id="GO:0033281">
    <property type="term" value="C:TAT protein transport complex"/>
    <property type="evidence" value="ECO:0007669"/>
    <property type="project" value="UniProtKB-UniRule"/>
</dbReference>
<reference evidence="7 8" key="1">
    <citation type="submission" date="2016-11" db="EMBL/GenBank/DDBJ databases">
        <authorList>
            <person name="Jaros S."/>
            <person name="Januszkiewicz K."/>
            <person name="Wedrychowicz H."/>
        </authorList>
    </citation>
    <scope>NUCLEOTIDE SEQUENCE [LARGE SCALE GENOMIC DNA]</scope>
    <source>
        <strain evidence="7 8">DSM 10502</strain>
    </source>
</reference>
<comment type="subcellular location">
    <subcellularLocation>
        <location evidence="5">Cell membrane</location>
        <topology evidence="5">Multi-pass membrane protein</topology>
    </subcellularLocation>
    <subcellularLocation>
        <location evidence="1">Membrane</location>
        <topology evidence="1">Multi-pass membrane protein</topology>
    </subcellularLocation>
</comment>
<name>A0A1M4WAW3_9FIRM</name>
<feature type="compositionally biased region" description="Acidic residues" evidence="6">
    <location>
        <begin position="86"/>
        <end position="121"/>
    </location>
</feature>
<dbReference type="PANTHER" id="PTHR30371:SF0">
    <property type="entry name" value="SEC-INDEPENDENT PROTEIN TRANSLOCASE PROTEIN TATC, CHLOROPLASTIC-RELATED"/>
    <property type="match status" value="1"/>
</dbReference>
<evidence type="ECO:0000256" key="4">
    <source>
        <dbReference type="ARBA" id="ARBA00023136"/>
    </source>
</evidence>
<dbReference type="PRINTS" id="PR01840">
    <property type="entry name" value="TATCFAMILY"/>
</dbReference>
<feature type="transmembrane region" description="Helical" evidence="5">
    <location>
        <begin position="136"/>
        <end position="154"/>
    </location>
</feature>
<dbReference type="AlphaFoldDB" id="A0A1M4WAW3"/>
<evidence type="ECO:0000256" key="6">
    <source>
        <dbReference type="SAM" id="MobiDB-lite"/>
    </source>
</evidence>
<dbReference type="Pfam" id="PF00902">
    <property type="entry name" value="TatC"/>
    <property type="match status" value="1"/>
</dbReference>
<organism evidence="7 8">
    <name type="scientific">Schwartzia succinivorans DSM 10502</name>
    <dbReference type="NCBI Taxonomy" id="1123243"/>
    <lineage>
        <taxon>Bacteria</taxon>
        <taxon>Bacillati</taxon>
        <taxon>Bacillota</taxon>
        <taxon>Negativicutes</taxon>
        <taxon>Selenomonadales</taxon>
        <taxon>Selenomonadaceae</taxon>
        <taxon>Schwartzia</taxon>
    </lineage>
</organism>
<dbReference type="InterPro" id="IPR002033">
    <property type="entry name" value="TatC"/>
</dbReference>
<evidence type="ECO:0000313" key="7">
    <source>
        <dbReference type="EMBL" id="SHE78408.1"/>
    </source>
</evidence>
<keyword evidence="5" id="KW-0653">Protein transport</keyword>
<keyword evidence="8" id="KW-1185">Reference proteome</keyword>
<feature type="compositionally biased region" description="Basic and acidic residues" evidence="6">
    <location>
        <begin position="1"/>
        <end position="11"/>
    </location>
</feature>
<dbReference type="Proteomes" id="UP000184404">
    <property type="component" value="Unassembled WGS sequence"/>
</dbReference>
<sequence>MSRRKSQENRKNPRRRKKPEERIEERLNAETKPSDDKNASTAAAAPIGSVVHPIASDDDTPIDEREEAPGLPMEEEPEEEVKASDDESEDEADSEDEDEEDDEADDAEESDENEDENEDEGSMSLIRHLEELRTRIIKALLAVAVGSGISYFYIEEIMHYITMPSGKLYYLQPAEAFFTYLKIAFFAGFLLALPVIFYQIWRFVLPALTVREKTVIALLVPTSVVLFFSGLAFSFFLVLPAAMQFFVGFSTEDLQPMFSLNQYFSFVISFILPFGAVFELPLIVVVMAKMGFISSEFLKKKQRIVLFLAFVVGAIVSPTPDIFTQSMIAIPLFLLYEVSYLIVRFILHK</sequence>
<keyword evidence="5" id="KW-0811">Translocation</keyword>
<dbReference type="NCBIfam" id="TIGR00945">
    <property type="entry name" value="tatC"/>
    <property type="match status" value="1"/>
</dbReference>
<feature type="compositionally biased region" description="Basic and acidic residues" evidence="6">
    <location>
        <begin position="18"/>
        <end position="38"/>
    </location>
</feature>
<evidence type="ECO:0000256" key="5">
    <source>
        <dbReference type="HAMAP-Rule" id="MF_00902"/>
    </source>
</evidence>
<evidence type="ECO:0000256" key="3">
    <source>
        <dbReference type="ARBA" id="ARBA00022989"/>
    </source>
</evidence>
<accession>A0A1M4WAW3</accession>
<evidence type="ECO:0000256" key="1">
    <source>
        <dbReference type="ARBA" id="ARBA00004141"/>
    </source>
</evidence>
<feature type="transmembrane region" description="Helical" evidence="5">
    <location>
        <begin position="263"/>
        <end position="292"/>
    </location>
</feature>
<comment type="function">
    <text evidence="5">Part of the twin-arginine translocation (Tat) system that transports large folded proteins containing a characteristic twin-arginine motif in their signal peptide across membranes.</text>
</comment>
<keyword evidence="4 5" id="KW-0472">Membrane</keyword>
<feature type="transmembrane region" description="Helical" evidence="5">
    <location>
        <begin position="183"/>
        <end position="204"/>
    </location>
</feature>
<feature type="region of interest" description="Disordered" evidence="6">
    <location>
        <begin position="1"/>
        <end position="122"/>
    </location>
</feature>
<dbReference type="GO" id="GO:0009977">
    <property type="term" value="F:proton motive force dependent protein transmembrane transporter activity"/>
    <property type="evidence" value="ECO:0007669"/>
    <property type="project" value="TreeGrafter"/>
</dbReference>
<feature type="transmembrane region" description="Helical" evidence="5">
    <location>
        <begin position="304"/>
        <end position="322"/>
    </location>
</feature>
<gene>
    <name evidence="5" type="primary">tatC</name>
    <name evidence="7" type="ORF">SAMN02745190_01169</name>
</gene>
<proteinExistence type="inferred from homology"/>
<protein>
    <recommendedName>
        <fullName evidence="5">Sec-independent protein translocase protein TatC</fullName>
    </recommendedName>
</protein>
<feature type="compositionally biased region" description="Acidic residues" evidence="6">
    <location>
        <begin position="56"/>
        <end position="66"/>
    </location>
</feature>
<keyword evidence="5" id="KW-0813">Transport</keyword>
<dbReference type="EMBL" id="FQUG01000004">
    <property type="protein sequence ID" value="SHE78408.1"/>
    <property type="molecule type" value="Genomic_DNA"/>
</dbReference>
<dbReference type="GO" id="GO:0065002">
    <property type="term" value="P:intracellular protein transmembrane transport"/>
    <property type="evidence" value="ECO:0007669"/>
    <property type="project" value="TreeGrafter"/>
</dbReference>
<dbReference type="GO" id="GO:0043953">
    <property type="term" value="P:protein transport by the Tat complex"/>
    <property type="evidence" value="ECO:0007669"/>
    <property type="project" value="UniProtKB-UniRule"/>
</dbReference>
<dbReference type="RefSeq" id="WP_234988279.1">
    <property type="nucleotide sequence ID" value="NZ_FQUG01000004.1"/>
</dbReference>
<dbReference type="PANTHER" id="PTHR30371">
    <property type="entry name" value="SEC-INDEPENDENT PROTEIN TRANSLOCASE PROTEIN TATC"/>
    <property type="match status" value="1"/>
</dbReference>
<feature type="transmembrane region" description="Helical" evidence="5">
    <location>
        <begin position="216"/>
        <end position="243"/>
    </location>
</feature>
<evidence type="ECO:0000313" key="8">
    <source>
        <dbReference type="Proteomes" id="UP000184404"/>
    </source>
</evidence>
<keyword evidence="5" id="KW-1003">Cell membrane</keyword>
<keyword evidence="2 5" id="KW-0812">Transmembrane</keyword>
<evidence type="ECO:0000256" key="2">
    <source>
        <dbReference type="ARBA" id="ARBA00022692"/>
    </source>
</evidence>
<comment type="similarity">
    <text evidence="5">Belongs to the TatC family.</text>
</comment>
<feature type="transmembrane region" description="Helical" evidence="5">
    <location>
        <begin position="328"/>
        <end position="347"/>
    </location>
</feature>
<comment type="subunit">
    <text evidence="5">Forms a complex with TatA.</text>
</comment>
<dbReference type="HAMAP" id="MF_00902">
    <property type="entry name" value="TatC"/>
    <property type="match status" value="1"/>
</dbReference>
<keyword evidence="3 5" id="KW-1133">Transmembrane helix</keyword>